<feature type="transmembrane region" description="Helical" evidence="6">
    <location>
        <begin position="67"/>
        <end position="85"/>
    </location>
</feature>
<protein>
    <recommendedName>
        <fullName evidence="6">GDT1 family protein</fullName>
    </recommendedName>
</protein>
<evidence type="ECO:0000256" key="5">
    <source>
        <dbReference type="ARBA" id="ARBA00023136"/>
    </source>
</evidence>
<dbReference type="RefSeq" id="WP_018937968.1">
    <property type="nucleotide sequence ID" value="NZ_CP011367.1"/>
</dbReference>
<sequence length="185" mass="20004">MEALLVSTVIVAIAEMGDKTQLLALLLICRYQQTWPIIWGIVVATLANHFLAALAGVWIGASVPDEWLRWGLGLGFIVMAAWVLVPDSEDELPAPSKHGVFWTTTVLFFLVEMGDKTQVATAALAATFDNLILVVIGSTIGMVLANAPVVWLGQRFACHLPLRLLRALAALLFFALGLGVLLAWV</sequence>
<dbReference type="GO" id="GO:0046873">
    <property type="term" value="F:metal ion transmembrane transporter activity"/>
    <property type="evidence" value="ECO:0007669"/>
    <property type="project" value="InterPro"/>
</dbReference>
<dbReference type="Proteomes" id="UP000064201">
    <property type="component" value="Chromosome"/>
</dbReference>
<evidence type="ECO:0000256" key="6">
    <source>
        <dbReference type="RuleBase" id="RU365102"/>
    </source>
</evidence>
<comment type="caution">
    <text evidence="6">Lacks conserved residue(s) required for the propagation of feature annotation.</text>
</comment>
<keyword evidence="4 6" id="KW-1133">Transmembrane helix</keyword>
<dbReference type="OrthoDB" id="9801356at2"/>
<keyword evidence="3 6" id="KW-0812">Transmembrane</keyword>
<dbReference type="GO" id="GO:0016020">
    <property type="term" value="C:membrane"/>
    <property type="evidence" value="ECO:0007669"/>
    <property type="project" value="UniProtKB-SubCell"/>
</dbReference>
<feature type="transmembrane region" description="Helical" evidence="6">
    <location>
        <begin position="164"/>
        <end position="184"/>
    </location>
</feature>
<accession>A0A0G3G250</accession>
<keyword evidence="5 6" id="KW-0472">Membrane</keyword>
<dbReference type="KEGG" id="tvr:TVD_03385"/>
<evidence type="ECO:0000256" key="1">
    <source>
        <dbReference type="ARBA" id="ARBA00004141"/>
    </source>
</evidence>
<organism evidence="7 8">
    <name type="scientific">Thioalkalivibrio versutus</name>
    <dbReference type="NCBI Taxonomy" id="106634"/>
    <lineage>
        <taxon>Bacteria</taxon>
        <taxon>Pseudomonadati</taxon>
        <taxon>Pseudomonadota</taxon>
        <taxon>Gammaproteobacteria</taxon>
        <taxon>Chromatiales</taxon>
        <taxon>Ectothiorhodospiraceae</taxon>
        <taxon>Thioalkalivibrio</taxon>
    </lineage>
</organism>
<proteinExistence type="inferred from homology"/>
<evidence type="ECO:0000256" key="4">
    <source>
        <dbReference type="ARBA" id="ARBA00022989"/>
    </source>
</evidence>
<dbReference type="EMBL" id="CP011367">
    <property type="protein sequence ID" value="AKJ94469.1"/>
    <property type="molecule type" value="Genomic_DNA"/>
</dbReference>
<dbReference type="PANTHER" id="PTHR12608:SF1">
    <property type="entry name" value="TRANSMEMBRANE PROTEIN 165"/>
    <property type="match status" value="1"/>
</dbReference>
<keyword evidence="8" id="KW-1185">Reference proteome</keyword>
<reference evidence="7 8" key="1">
    <citation type="submission" date="2015-04" db="EMBL/GenBank/DDBJ databases">
        <title>Complete Sequence for the Genome of the Thioalkalivibrio versutus D301.</title>
        <authorList>
            <person name="Mu T."/>
            <person name="Zhou J."/>
            <person name="Xu X."/>
        </authorList>
    </citation>
    <scope>NUCLEOTIDE SEQUENCE [LARGE SCALE GENOMIC DNA]</scope>
    <source>
        <strain evidence="7 8">D301</strain>
    </source>
</reference>
<comment type="subcellular location">
    <subcellularLocation>
        <location evidence="1 6">Membrane</location>
        <topology evidence="1 6">Multi-pass membrane protein</topology>
    </subcellularLocation>
</comment>
<evidence type="ECO:0000313" key="8">
    <source>
        <dbReference type="Proteomes" id="UP000064201"/>
    </source>
</evidence>
<dbReference type="PATRIC" id="fig|106634.4.peg.689"/>
<name>A0A0G3G250_9GAMM</name>
<feature type="transmembrane region" description="Helical" evidence="6">
    <location>
        <begin position="131"/>
        <end position="152"/>
    </location>
</feature>
<comment type="similarity">
    <text evidence="2 6">Belongs to the GDT1 family.</text>
</comment>
<evidence type="ECO:0000256" key="3">
    <source>
        <dbReference type="ARBA" id="ARBA00022692"/>
    </source>
</evidence>
<feature type="transmembrane region" description="Helical" evidence="6">
    <location>
        <begin position="38"/>
        <end position="60"/>
    </location>
</feature>
<dbReference type="Pfam" id="PF01169">
    <property type="entry name" value="GDT1"/>
    <property type="match status" value="2"/>
</dbReference>
<dbReference type="InterPro" id="IPR001727">
    <property type="entry name" value="GDT1-like"/>
</dbReference>
<dbReference type="AlphaFoldDB" id="A0A0G3G250"/>
<evidence type="ECO:0000256" key="2">
    <source>
        <dbReference type="ARBA" id="ARBA00009190"/>
    </source>
</evidence>
<evidence type="ECO:0000313" key="7">
    <source>
        <dbReference type="EMBL" id="AKJ94469.1"/>
    </source>
</evidence>
<gene>
    <name evidence="7" type="ORF">TVD_03385</name>
</gene>
<dbReference type="PANTHER" id="PTHR12608">
    <property type="entry name" value="TRANSMEMBRANE PROTEIN HTP-1 RELATED"/>
    <property type="match status" value="1"/>
</dbReference>